<feature type="non-terminal residue" evidence="1">
    <location>
        <position position="1"/>
    </location>
</feature>
<organism evidence="1">
    <name type="scientific">marine sediment metagenome</name>
    <dbReference type="NCBI Taxonomy" id="412755"/>
    <lineage>
        <taxon>unclassified sequences</taxon>
        <taxon>metagenomes</taxon>
        <taxon>ecological metagenomes</taxon>
    </lineage>
</organism>
<name>X0SE00_9ZZZZ</name>
<dbReference type="AlphaFoldDB" id="X0SE00"/>
<dbReference type="EMBL" id="BARS01001981">
    <property type="protein sequence ID" value="GAF79283.1"/>
    <property type="molecule type" value="Genomic_DNA"/>
</dbReference>
<comment type="caution">
    <text evidence="1">The sequence shown here is derived from an EMBL/GenBank/DDBJ whole genome shotgun (WGS) entry which is preliminary data.</text>
</comment>
<sequence length="63" mass="7125">RLFIGRDISDKPLFHRPLTDWAKPASSPLTYEVDLAARSPVHSLIGGEDLDVPAFLRRRRLGK</sequence>
<reference evidence="1" key="1">
    <citation type="journal article" date="2014" name="Front. Microbiol.">
        <title>High frequency of phylogenetically diverse reductive dehalogenase-homologous genes in deep subseafloor sedimentary metagenomes.</title>
        <authorList>
            <person name="Kawai M."/>
            <person name="Futagami T."/>
            <person name="Toyoda A."/>
            <person name="Takaki Y."/>
            <person name="Nishi S."/>
            <person name="Hori S."/>
            <person name="Arai W."/>
            <person name="Tsubouchi T."/>
            <person name="Morono Y."/>
            <person name="Uchiyama I."/>
            <person name="Ito T."/>
            <person name="Fujiyama A."/>
            <person name="Inagaki F."/>
            <person name="Takami H."/>
        </authorList>
    </citation>
    <scope>NUCLEOTIDE SEQUENCE</scope>
    <source>
        <strain evidence="1">Expedition CK06-06</strain>
    </source>
</reference>
<gene>
    <name evidence="1" type="ORF">S01H1_03669</name>
</gene>
<accession>X0SE00</accession>
<protein>
    <submittedName>
        <fullName evidence="1">Uncharacterized protein</fullName>
    </submittedName>
</protein>
<evidence type="ECO:0000313" key="1">
    <source>
        <dbReference type="EMBL" id="GAF79283.1"/>
    </source>
</evidence>
<proteinExistence type="predicted"/>